<dbReference type="PANTHER" id="PTHR30203">
    <property type="entry name" value="OUTER MEMBRANE CATION EFFLUX PROTEIN"/>
    <property type="match status" value="1"/>
</dbReference>
<name>A0A7V8FX52_9BURK</name>
<comment type="caution">
    <text evidence="4">The sequence shown here is derived from an EMBL/GenBank/DDBJ whole genome shotgun (WGS) entry which is preliminary data.</text>
</comment>
<keyword evidence="2" id="KW-1134">Transmembrane beta strand</keyword>
<proteinExistence type="inferred from homology"/>
<dbReference type="Gene3D" id="2.20.200.10">
    <property type="entry name" value="Outer membrane efflux proteins (OEP)"/>
    <property type="match status" value="1"/>
</dbReference>
<dbReference type="GO" id="GO:0015562">
    <property type="term" value="F:efflux transmembrane transporter activity"/>
    <property type="evidence" value="ECO:0007669"/>
    <property type="project" value="InterPro"/>
</dbReference>
<dbReference type="SUPFAM" id="SSF56954">
    <property type="entry name" value="Outer membrane efflux proteins (OEP)"/>
    <property type="match status" value="1"/>
</dbReference>
<keyword evidence="2" id="KW-0732">Signal</keyword>
<evidence type="ECO:0000256" key="3">
    <source>
        <dbReference type="SAM" id="Coils"/>
    </source>
</evidence>
<evidence type="ECO:0000313" key="5">
    <source>
        <dbReference type="Proteomes" id="UP000462435"/>
    </source>
</evidence>
<reference evidence="5" key="1">
    <citation type="journal article" date="2020" name="MBio">
        <title>Horizontal gene transfer to a defensive symbiont with a reduced genome amongst a multipartite beetle microbiome.</title>
        <authorList>
            <person name="Waterworth S.C."/>
            <person name="Florez L.V."/>
            <person name="Rees E.R."/>
            <person name="Hertweck C."/>
            <person name="Kaltenpoth M."/>
            <person name="Kwan J.C."/>
        </authorList>
    </citation>
    <scope>NUCLEOTIDE SEQUENCE [LARGE SCALE GENOMIC DNA]</scope>
</reference>
<dbReference type="InterPro" id="IPR010131">
    <property type="entry name" value="MdtP/NodT-like"/>
</dbReference>
<dbReference type="InterPro" id="IPR003423">
    <property type="entry name" value="OMP_efflux"/>
</dbReference>
<dbReference type="GO" id="GO:0005886">
    <property type="term" value="C:plasma membrane"/>
    <property type="evidence" value="ECO:0007669"/>
    <property type="project" value="UniProtKB-SubCell"/>
</dbReference>
<dbReference type="NCBIfam" id="TIGR01845">
    <property type="entry name" value="outer_NodT"/>
    <property type="match status" value="1"/>
</dbReference>
<keyword evidence="2" id="KW-0812">Transmembrane</keyword>
<organism evidence="4 5">
    <name type="scientific">Herbaspirillum frisingense</name>
    <dbReference type="NCBI Taxonomy" id="92645"/>
    <lineage>
        <taxon>Bacteria</taxon>
        <taxon>Pseudomonadati</taxon>
        <taxon>Pseudomonadota</taxon>
        <taxon>Betaproteobacteria</taxon>
        <taxon>Burkholderiales</taxon>
        <taxon>Oxalobacteraceae</taxon>
        <taxon>Herbaspirillum</taxon>
    </lineage>
</organism>
<evidence type="ECO:0000256" key="1">
    <source>
        <dbReference type="ARBA" id="ARBA00007613"/>
    </source>
</evidence>
<comment type="subcellular location">
    <subcellularLocation>
        <location evidence="2">Cell membrane</location>
        <topology evidence="2">Lipid-anchor</topology>
    </subcellularLocation>
</comment>
<feature type="chain" id="PRO_5031587960" evidence="2">
    <location>
        <begin position="31"/>
        <end position="490"/>
    </location>
</feature>
<dbReference type="Proteomes" id="UP000462435">
    <property type="component" value="Unassembled WGS sequence"/>
</dbReference>
<protein>
    <submittedName>
        <fullName evidence="4">Toluene efflux pump outer membrane protein TtgC</fullName>
    </submittedName>
</protein>
<dbReference type="Pfam" id="PF02321">
    <property type="entry name" value="OEP"/>
    <property type="match status" value="2"/>
</dbReference>
<feature type="signal peptide" evidence="2">
    <location>
        <begin position="1"/>
        <end position="30"/>
    </location>
</feature>
<evidence type="ECO:0000313" key="4">
    <source>
        <dbReference type="EMBL" id="KAF1044049.1"/>
    </source>
</evidence>
<keyword evidence="3" id="KW-0175">Coiled coil</keyword>
<dbReference type="AlphaFoldDB" id="A0A7V8FX52"/>
<dbReference type="EMBL" id="WNDX01000049">
    <property type="protein sequence ID" value="KAF1044049.1"/>
    <property type="molecule type" value="Genomic_DNA"/>
</dbReference>
<keyword evidence="2" id="KW-0564">Palmitate</keyword>
<accession>A0A7V8FX52</accession>
<dbReference type="Gene3D" id="1.20.1600.10">
    <property type="entry name" value="Outer membrane efflux proteins (OEP)"/>
    <property type="match status" value="1"/>
</dbReference>
<gene>
    <name evidence="4" type="primary">ttgC</name>
    <name evidence="4" type="ORF">GAK35_01929</name>
</gene>
<evidence type="ECO:0000256" key="2">
    <source>
        <dbReference type="RuleBase" id="RU362097"/>
    </source>
</evidence>
<keyword evidence="2" id="KW-0449">Lipoprotein</keyword>
<dbReference type="PANTHER" id="PTHR30203:SF25">
    <property type="entry name" value="OUTER MEMBRANE PROTEIN-RELATED"/>
    <property type="match status" value="1"/>
</dbReference>
<feature type="coiled-coil region" evidence="3">
    <location>
        <begin position="373"/>
        <end position="400"/>
    </location>
</feature>
<keyword evidence="2" id="KW-0472">Membrane</keyword>
<sequence>MTMPTQLTTFPAARLIALAAAALLAGCALGPEYAGPPDAAPRAAQSGRFVRADASATAAMPSNRWWEGLDDPLLNSLVQRALEANPNLSVARARLQQSRAALNLEQANAAPTVGASALAAHARLPPVNLAGLNGGSGSSSSGSSTSANLYSLGFDATWEVDLFGAHRRAVQSAGASAEAAEASLADVQVSLAAEVANAYINLRDRQQRLALGEQSVRAQEDMLRLTGQRVERGTASALDQIRIQNQLDGTRADLVPLQADRDAYLNQLATLLGREPGALDGELAAVAPVPLPPAQVAVGDPTSLLRRRPDVRAAERTLAADTAKIGQAEAARYPSLKLFGVIGLGGTHASDLTRLDDFAAIGAPMLSWNFLDFGRAKARVTQAERVRDEAEAKYRQAVLEALRDAEDSLSRFRYGRVTVATVARTKASADRALELASQRYKAGTGTLIEVLDTTRQQLSAQQNLLQAEANLTRSFVGIQKALGLGWSPEG</sequence>
<comment type="similarity">
    <text evidence="1 2">Belongs to the outer membrane factor (OMF) (TC 1.B.17) family.</text>
</comment>